<keyword evidence="2 5" id="KW-0812">Transmembrane</keyword>
<feature type="transmembrane region" description="Helical" evidence="5">
    <location>
        <begin position="140"/>
        <end position="160"/>
    </location>
</feature>
<dbReference type="PANTHER" id="PTHR11662">
    <property type="entry name" value="SOLUTE CARRIER FAMILY 17"/>
    <property type="match status" value="1"/>
</dbReference>
<dbReference type="Gene3D" id="1.20.1250.20">
    <property type="entry name" value="MFS general substrate transporter like domains"/>
    <property type="match status" value="2"/>
</dbReference>
<comment type="subcellular location">
    <subcellularLocation>
        <location evidence="1">Membrane</location>
        <topology evidence="1">Multi-pass membrane protein</topology>
    </subcellularLocation>
</comment>
<keyword evidence="4 5" id="KW-0472">Membrane</keyword>
<dbReference type="FunFam" id="1.20.1250.20:FF:000532">
    <property type="entry name" value="SLC (SoLute Carrier) homolog"/>
    <property type="match status" value="1"/>
</dbReference>
<dbReference type="GO" id="GO:0006820">
    <property type="term" value="P:monoatomic anion transport"/>
    <property type="evidence" value="ECO:0007669"/>
    <property type="project" value="TreeGrafter"/>
</dbReference>
<keyword evidence="7" id="KW-1185">Reference proteome</keyword>
<dbReference type="InterPro" id="IPR050382">
    <property type="entry name" value="MFS_Na/Anion_cotransporter"/>
</dbReference>
<dbReference type="WBParaSite" id="PSAMB.scaffold1677size28774.g14364.t1">
    <property type="protein sequence ID" value="PSAMB.scaffold1677size28774.g14364.t1"/>
    <property type="gene ID" value="PSAMB.scaffold1677size28774.g14364"/>
</dbReference>
<evidence type="ECO:0000313" key="8">
    <source>
        <dbReference type="WBParaSite" id="PSAMB.scaffold1677size28774.g14364.t1"/>
    </source>
</evidence>
<reference evidence="8" key="1">
    <citation type="submission" date="2022-11" db="UniProtKB">
        <authorList>
            <consortium name="WormBaseParasite"/>
        </authorList>
    </citation>
    <scope>IDENTIFICATION</scope>
</reference>
<evidence type="ECO:0000256" key="4">
    <source>
        <dbReference type="ARBA" id="ARBA00023136"/>
    </source>
</evidence>
<feature type="domain" description="Major facilitator superfamily (MFS) profile" evidence="6">
    <location>
        <begin position="32"/>
        <end position="491"/>
    </location>
</feature>
<dbReference type="GO" id="GO:0022857">
    <property type="term" value="F:transmembrane transporter activity"/>
    <property type="evidence" value="ECO:0007669"/>
    <property type="project" value="InterPro"/>
</dbReference>
<evidence type="ECO:0000259" key="6">
    <source>
        <dbReference type="PROSITE" id="PS50850"/>
    </source>
</evidence>
<feature type="transmembrane region" description="Helical" evidence="5">
    <location>
        <begin position="466"/>
        <end position="487"/>
    </location>
</feature>
<feature type="transmembrane region" description="Helical" evidence="5">
    <location>
        <begin position="29"/>
        <end position="47"/>
    </location>
</feature>
<organism evidence="7 8">
    <name type="scientific">Plectus sambesii</name>
    <dbReference type="NCBI Taxonomy" id="2011161"/>
    <lineage>
        <taxon>Eukaryota</taxon>
        <taxon>Metazoa</taxon>
        <taxon>Ecdysozoa</taxon>
        <taxon>Nematoda</taxon>
        <taxon>Chromadorea</taxon>
        <taxon>Plectida</taxon>
        <taxon>Plectina</taxon>
        <taxon>Plectoidea</taxon>
        <taxon>Plectidae</taxon>
        <taxon>Plectus</taxon>
    </lineage>
</organism>
<feature type="transmembrane region" description="Helical" evidence="5">
    <location>
        <begin position="337"/>
        <end position="354"/>
    </location>
</feature>
<feature type="transmembrane region" description="Helical" evidence="5">
    <location>
        <begin position="113"/>
        <end position="133"/>
    </location>
</feature>
<dbReference type="InterPro" id="IPR011701">
    <property type="entry name" value="MFS"/>
</dbReference>
<evidence type="ECO:0000313" key="7">
    <source>
        <dbReference type="Proteomes" id="UP000887566"/>
    </source>
</evidence>
<sequence>MLLTSTDEHEQLRSAAPAYWSIRSMRLKIALLLCLAYISVTVARTSMSVAMVCMVNSTALAEMDVENSEWLYVNNHTNHSVEEQAVPPGCSLPDSVRSEYEGEFVWAPSDQSWIFAAVFWGSTLTTFATGFLADRYGPKNLYAISAVAVIIGTAFTPLAAHSNVWLVVLARLLIGLGSGMISPATSSMVSQWFPPNERSTTAAMYTSGNQLASVIGNPMAANLCSAKDFLGGWPAIFYTNVLVLCVFLLLWMVFASSTPQENRFASQAEKNYISAANTTSGNRKDHSKIPWKAIFTSPVMYSLFANNSAAMMAQSFLQTYLPTYYKDVLLLDLKQNGFLSALPYICMIVMKMSSASIADYLKRREKITPTAMCKIWNSVAGFGGAACMAGLAMMDCSTKTYALMLSCLGTGLLGGHATGFVTSMLMVAPRYAGLIGAISMTLGNISGALMPYIIGAVTPHGTADEWRIVFGIMVVVLVSSAVIFIIWGSAEVQPWALNLNRPQSAIASNGKVNDAFESEKSEKTSSWEDYGVEKIRL</sequence>
<dbReference type="Pfam" id="PF07690">
    <property type="entry name" value="MFS_1"/>
    <property type="match status" value="1"/>
</dbReference>
<dbReference type="Proteomes" id="UP000887566">
    <property type="component" value="Unplaced"/>
</dbReference>
<evidence type="ECO:0000256" key="3">
    <source>
        <dbReference type="ARBA" id="ARBA00022989"/>
    </source>
</evidence>
<feature type="transmembrane region" description="Helical" evidence="5">
    <location>
        <begin position="433"/>
        <end position="454"/>
    </location>
</feature>
<dbReference type="InterPro" id="IPR020846">
    <property type="entry name" value="MFS_dom"/>
</dbReference>
<feature type="transmembrane region" description="Helical" evidence="5">
    <location>
        <begin position="293"/>
        <end position="317"/>
    </location>
</feature>
<dbReference type="InterPro" id="IPR036259">
    <property type="entry name" value="MFS_trans_sf"/>
</dbReference>
<dbReference type="PROSITE" id="PS50850">
    <property type="entry name" value="MFS"/>
    <property type="match status" value="1"/>
</dbReference>
<dbReference type="PANTHER" id="PTHR11662:SF399">
    <property type="entry name" value="FI19708P1-RELATED"/>
    <property type="match status" value="1"/>
</dbReference>
<accession>A0A914V8Y6</accession>
<protein>
    <submittedName>
        <fullName evidence="8">Major facilitator superfamily (MFS) profile domain-containing protein</fullName>
    </submittedName>
</protein>
<proteinExistence type="predicted"/>
<keyword evidence="3 5" id="KW-1133">Transmembrane helix</keyword>
<feature type="transmembrane region" description="Helical" evidence="5">
    <location>
        <begin position="235"/>
        <end position="254"/>
    </location>
</feature>
<evidence type="ECO:0000256" key="1">
    <source>
        <dbReference type="ARBA" id="ARBA00004141"/>
    </source>
</evidence>
<evidence type="ECO:0000256" key="5">
    <source>
        <dbReference type="SAM" id="Phobius"/>
    </source>
</evidence>
<feature type="transmembrane region" description="Helical" evidence="5">
    <location>
        <begin position="375"/>
        <end position="394"/>
    </location>
</feature>
<dbReference type="SUPFAM" id="SSF103473">
    <property type="entry name" value="MFS general substrate transporter"/>
    <property type="match status" value="1"/>
</dbReference>
<dbReference type="AlphaFoldDB" id="A0A914V8Y6"/>
<evidence type="ECO:0000256" key="2">
    <source>
        <dbReference type="ARBA" id="ARBA00022692"/>
    </source>
</evidence>
<feature type="transmembrane region" description="Helical" evidence="5">
    <location>
        <begin position="400"/>
        <end position="421"/>
    </location>
</feature>
<name>A0A914V8Y6_9BILA</name>
<dbReference type="GO" id="GO:0016020">
    <property type="term" value="C:membrane"/>
    <property type="evidence" value="ECO:0007669"/>
    <property type="project" value="UniProtKB-SubCell"/>
</dbReference>